<dbReference type="AlphaFoldDB" id="H3SDQ3"/>
<dbReference type="InterPro" id="IPR000182">
    <property type="entry name" value="GNAT_dom"/>
</dbReference>
<dbReference type="Gene3D" id="3.40.630.30">
    <property type="match status" value="1"/>
</dbReference>
<dbReference type="SUPFAM" id="SSF55729">
    <property type="entry name" value="Acyl-CoA N-acyltransferases (Nat)"/>
    <property type="match status" value="1"/>
</dbReference>
<dbReference type="Pfam" id="PF08445">
    <property type="entry name" value="FR47"/>
    <property type="match status" value="1"/>
</dbReference>
<keyword evidence="3" id="KW-1185">Reference proteome</keyword>
<dbReference type="EMBL" id="AHKH01000016">
    <property type="protein sequence ID" value="EHQ62740.1"/>
    <property type="molecule type" value="Genomic_DNA"/>
</dbReference>
<dbReference type="OrthoDB" id="3174529at2"/>
<keyword evidence="2" id="KW-0808">Transferase</keyword>
<sequence length="270" mass="30066">MFIAFSSGDSVLHEPAFMRDEVQYHVLHRVCESGESLRMKLEDGRAVLGQTPGYPAWLWMDAGVSEAERILLLHALCRQLTGIELPGISSEPRLAEAFAREYASQRGLRQETRMVMRSYACPRVMEPSRPAGEMRKLSEDDIPTVARFLAAFSTEAYGTFVPPSSRRAAAEQTVRAGHLYGWMAGEQLVSMANITHRSARHARINAVYTPPEHRKQGFASGLVAELCRLILAGARIPVLYADAANPDSNRVYRNIGFMEHGIIADIHFVP</sequence>
<feature type="domain" description="N-acetyltransferase" evidence="1">
    <location>
        <begin position="132"/>
        <end position="270"/>
    </location>
</feature>
<proteinExistence type="predicted"/>
<comment type="caution">
    <text evidence="2">The sequence shown here is derived from an EMBL/GenBank/DDBJ whole genome shotgun (WGS) entry which is preliminary data.</text>
</comment>
<dbReference type="STRING" id="1131935.PDENDC454_08260"/>
<dbReference type="InterPro" id="IPR016181">
    <property type="entry name" value="Acyl_CoA_acyltransferase"/>
</dbReference>
<accession>H3SDQ3</accession>
<dbReference type="GO" id="GO:0016747">
    <property type="term" value="F:acyltransferase activity, transferring groups other than amino-acyl groups"/>
    <property type="evidence" value="ECO:0007669"/>
    <property type="project" value="InterPro"/>
</dbReference>
<dbReference type="RefSeq" id="WP_006676165.1">
    <property type="nucleotide sequence ID" value="NZ_AHKH01000016.1"/>
</dbReference>
<dbReference type="Proteomes" id="UP000003900">
    <property type="component" value="Unassembled WGS sequence"/>
</dbReference>
<evidence type="ECO:0000313" key="3">
    <source>
        <dbReference type="Proteomes" id="UP000003900"/>
    </source>
</evidence>
<reference evidence="2 3" key="1">
    <citation type="journal article" date="2012" name="J. Bacteriol.">
        <title>Genome Sequence of the Pattern-Forming Social Bacterium Paenibacillus dendritiformis C454 Chiral Morphotype.</title>
        <authorList>
            <person name="Sirota-Madi A."/>
            <person name="Olender T."/>
            <person name="Helman Y."/>
            <person name="Brainis I."/>
            <person name="Finkelshtein A."/>
            <person name="Roth D."/>
            <person name="Hagai E."/>
            <person name="Leshkowitz D."/>
            <person name="Brodsky L."/>
            <person name="Galatenko V."/>
            <person name="Nikolaev V."/>
            <person name="Gutnick D.L."/>
            <person name="Lancet D."/>
            <person name="Ben-Jacob E."/>
        </authorList>
    </citation>
    <scope>NUCLEOTIDE SEQUENCE [LARGE SCALE GENOMIC DNA]</scope>
    <source>
        <strain evidence="2 3">C454</strain>
    </source>
</reference>
<dbReference type="InterPro" id="IPR013653">
    <property type="entry name" value="GCN5-like_dom"/>
</dbReference>
<evidence type="ECO:0000313" key="2">
    <source>
        <dbReference type="EMBL" id="EHQ62740.1"/>
    </source>
</evidence>
<protein>
    <submittedName>
        <fullName evidence="2">Acetyltransferase</fullName>
    </submittedName>
</protein>
<organism evidence="2 3">
    <name type="scientific">Paenibacillus dendritiformis C454</name>
    <dbReference type="NCBI Taxonomy" id="1131935"/>
    <lineage>
        <taxon>Bacteria</taxon>
        <taxon>Bacillati</taxon>
        <taxon>Bacillota</taxon>
        <taxon>Bacilli</taxon>
        <taxon>Bacillales</taxon>
        <taxon>Paenibacillaceae</taxon>
        <taxon>Paenibacillus</taxon>
    </lineage>
</organism>
<gene>
    <name evidence="2" type="ORF">PDENDC454_08260</name>
</gene>
<dbReference type="PATRIC" id="fig|1131935.3.peg.1685"/>
<evidence type="ECO:0000259" key="1">
    <source>
        <dbReference type="PROSITE" id="PS51186"/>
    </source>
</evidence>
<name>H3SDQ3_9BACL</name>
<dbReference type="PROSITE" id="PS51186">
    <property type="entry name" value="GNAT"/>
    <property type="match status" value="1"/>
</dbReference>